<proteinExistence type="predicted"/>
<dbReference type="Proteomes" id="UP000015106">
    <property type="component" value="Chromosome 1"/>
</dbReference>
<dbReference type="Gramene" id="TuG1812G0100004249.01.T01">
    <property type="protein sequence ID" value="TuG1812G0100004249.01.T01"/>
    <property type="gene ID" value="TuG1812G0100004249.01"/>
</dbReference>
<evidence type="ECO:0000313" key="1">
    <source>
        <dbReference type="EnsemblPlants" id="TuG1812G0100004249.01.T01"/>
    </source>
</evidence>
<reference evidence="2" key="1">
    <citation type="journal article" date="2013" name="Nature">
        <title>Draft genome of the wheat A-genome progenitor Triticum urartu.</title>
        <authorList>
            <person name="Ling H.Q."/>
            <person name="Zhao S."/>
            <person name="Liu D."/>
            <person name="Wang J."/>
            <person name="Sun H."/>
            <person name="Zhang C."/>
            <person name="Fan H."/>
            <person name="Li D."/>
            <person name="Dong L."/>
            <person name="Tao Y."/>
            <person name="Gao C."/>
            <person name="Wu H."/>
            <person name="Li Y."/>
            <person name="Cui Y."/>
            <person name="Guo X."/>
            <person name="Zheng S."/>
            <person name="Wang B."/>
            <person name="Yu K."/>
            <person name="Liang Q."/>
            <person name="Yang W."/>
            <person name="Lou X."/>
            <person name="Chen J."/>
            <person name="Feng M."/>
            <person name="Jian J."/>
            <person name="Zhang X."/>
            <person name="Luo G."/>
            <person name="Jiang Y."/>
            <person name="Liu J."/>
            <person name="Wang Z."/>
            <person name="Sha Y."/>
            <person name="Zhang B."/>
            <person name="Wu H."/>
            <person name="Tang D."/>
            <person name="Shen Q."/>
            <person name="Xue P."/>
            <person name="Zou S."/>
            <person name="Wang X."/>
            <person name="Liu X."/>
            <person name="Wang F."/>
            <person name="Yang Y."/>
            <person name="An X."/>
            <person name="Dong Z."/>
            <person name="Zhang K."/>
            <person name="Zhang X."/>
            <person name="Luo M.C."/>
            <person name="Dvorak J."/>
            <person name="Tong Y."/>
            <person name="Wang J."/>
            <person name="Yang H."/>
            <person name="Li Z."/>
            <person name="Wang D."/>
            <person name="Zhang A."/>
            <person name="Wang J."/>
        </authorList>
    </citation>
    <scope>NUCLEOTIDE SEQUENCE</scope>
    <source>
        <strain evidence="2">cv. G1812</strain>
    </source>
</reference>
<dbReference type="AlphaFoldDB" id="A0A8R7K4R6"/>
<sequence>MWLTSKGMEPRFRCCWTPSIRSRCSDGLSYGVVKCKAYMAYHFSLLWGSTPGRCLCMRESKATYVWISLHERTNYRRH</sequence>
<organism evidence="1 2">
    <name type="scientific">Triticum urartu</name>
    <name type="common">Red wild einkorn</name>
    <name type="synonym">Crithodium urartu</name>
    <dbReference type="NCBI Taxonomy" id="4572"/>
    <lineage>
        <taxon>Eukaryota</taxon>
        <taxon>Viridiplantae</taxon>
        <taxon>Streptophyta</taxon>
        <taxon>Embryophyta</taxon>
        <taxon>Tracheophyta</taxon>
        <taxon>Spermatophyta</taxon>
        <taxon>Magnoliopsida</taxon>
        <taxon>Liliopsida</taxon>
        <taxon>Poales</taxon>
        <taxon>Poaceae</taxon>
        <taxon>BOP clade</taxon>
        <taxon>Pooideae</taxon>
        <taxon>Triticodae</taxon>
        <taxon>Triticeae</taxon>
        <taxon>Triticinae</taxon>
        <taxon>Triticum</taxon>
    </lineage>
</organism>
<name>A0A8R7K4R6_TRIUA</name>
<reference evidence="1" key="3">
    <citation type="submission" date="2022-06" db="UniProtKB">
        <authorList>
            <consortium name="EnsemblPlants"/>
        </authorList>
    </citation>
    <scope>IDENTIFICATION</scope>
</reference>
<reference evidence="1" key="2">
    <citation type="submission" date="2018-03" db="EMBL/GenBank/DDBJ databases">
        <title>The Triticum urartu genome reveals the dynamic nature of wheat genome evolution.</title>
        <authorList>
            <person name="Ling H."/>
            <person name="Ma B."/>
            <person name="Shi X."/>
            <person name="Liu H."/>
            <person name="Dong L."/>
            <person name="Sun H."/>
            <person name="Cao Y."/>
            <person name="Gao Q."/>
            <person name="Zheng S."/>
            <person name="Li Y."/>
            <person name="Yu Y."/>
            <person name="Du H."/>
            <person name="Qi M."/>
            <person name="Li Y."/>
            <person name="Yu H."/>
            <person name="Cui Y."/>
            <person name="Wang N."/>
            <person name="Chen C."/>
            <person name="Wu H."/>
            <person name="Zhao Y."/>
            <person name="Zhang J."/>
            <person name="Li Y."/>
            <person name="Zhou W."/>
            <person name="Zhang B."/>
            <person name="Hu W."/>
            <person name="Eijk M."/>
            <person name="Tang J."/>
            <person name="Witsenboer H."/>
            <person name="Zhao S."/>
            <person name="Li Z."/>
            <person name="Zhang A."/>
            <person name="Wang D."/>
            <person name="Liang C."/>
        </authorList>
    </citation>
    <scope>NUCLEOTIDE SEQUENCE [LARGE SCALE GENOMIC DNA]</scope>
    <source>
        <strain evidence="1">cv. G1812</strain>
    </source>
</reference>
<keyword evidence="2" id="KW-1185">Reference proteome</keyword>
<evidence type="ECO:0000313" key="2">
    <source>
        <dbReference type="Proteomes" id="UP000015106"/>
    </source>
</evidence>
<accession>A0A8R7K4R6</accession>
<dbReference type="EnsemblPlants" id="TuG1812G0100004249.01.T01">
    <property type="protein sequence ID" value="TuG1812G0100004249.01.T01"/>
    <property type="gene ID" value="TuG1812G0100004249.01"/>
</dbReference>
<protein>
    <submittedName>
        <fullName evidence="1">Uncharacterized protein</fullName>
    </submittedName>
</protein>